<dbReference type="PANTHER" id="PTHR36888">
    <property type="entry name" value="TETRATRICOPEPTIDE-LIKE HELICAL DOMAIN-CONTAINING PROTEIN-RELATED"/>
    <property type="match status" value="1"/>
</dbReference>
<evidence type="ECO:0000313" key="3">
    <source>
        <dbReference type="EMBL" id="EEF43252.1"/>
    </source>
</evidence>
<dbReference type="Gene3D" id="1.25.40.10">
    <property type="entry name" value="Tetratricopeptide repeat domain"/>
    <property type="match status" value="1"/>
</dbReference>
<dbReference type="KEGG" id="rcu:8279482"/>
<gene>
    <name evidence="3" type="ORF">RCOM_0935960</name>
</gene>
<dbReference type="STRING" id="3988.B9RZ72"/>
<dbReference type="InParanoid" id="B9RZ72"/>
<feature type="compositionally biased region" description="Basic and acidic residues" evidence="1">
    <location>
        <begin position="454"/>
        <end position="476"/>
    </location>
</feature>
<keyword evidence="2" id="KW-1133">Transmembrane helix</keyword>
<dbReference type="OrthoDB" id="552664at2759"/>
<evidence type="ECO:0000256" key="2">
    <source>
        <dbReference type="SAM" id="Phobius"/>
    </source>
</evidence>
<feature type="compositionally biased region" description="Basic and acidic residues" evidence="1">
    <location>
        <begin position="279"/>
        <end position="290"/>
    </location>
</feature>
<keyword evidence="4" id="KW-1185">Reference proteome</keyword>
<organism evidence="3 4">
    <name type="scientific">Ricinus communis</name>
    <name type="common">Castor bean</name>
    <dbReference type="NCBI Taxonomy" id="3988"/>
    <lineage>
        <taxon>Eukaryota</taxon>
        <taxon>Viridiplantae</taxon>
        <taxon>Streptophyta</taxon>
        <taxon>Embryophyta</taxon>
        <taxon>Tracheophyta</taxon>
        <taxon>Spermatophyta</taxon>
        <taxon>Magnoliopsida</taxon>
        <taxon>eudicotyledons</taxon>
        <taxon>Gunneridae</taxon>
        <taxon>Pentapetalae</taxon>
        <taxon>rosids</taxon>
        <taxon>fabids</taxon>
        <taxon>Malpighiales</taxon>
        <taxon>Euphorbiaceae</taxon>
        <taxon>Acalyphoideae</taxon>
        <taxon>Acalypheae</taxon>
        <taxon>Ricinus</taxon>
    </lineage>
</organism>
<dbReference type="OMA" id="DLQFNKY"/>
<keyword evidence="2" id="KW-0812">Transmembrane</keyword>
<sequence length="754" mass="84848">MKTLTFANPTIYTNSKFSPSIFLLSLSQQNTKVFGFSLKKSLYIFKTTKTFPVIKASATTNDNSLNYGGWDDFRLGGDLPNSGESSQVPYFLVSRGIDDSKKYIFVFFLGIFCAFAISRVRVSSIIVFPASVLIFAIGFSLGFFRGGNLIELSANASKKRAKDEIFRVCSERLRSLVGFFDGFDVKVNDLKNYIQRVIDTKEIELGDLENYISVIESLQASALNSRNVVESTIVGVGNSSSVLAENQKSSVRKKKEIGEVGFGLLQFVGGLFGEKLVDSKPPKVKDKDNAKQGLTNDQSQGNDKVFANDQTQVNSSTQQIRLNIVDNDQGNNPSMFSQGLTNKSALDWDTERRIRIMSENAKMNTGETGGNWKRFIDSQEYSYQSSRLQFVDNQRVSWTMNKNNETEMWKSRENWRDSVDLNFSFKHAETEASFVQEQMLKQSSGAYKPSKNRNVNEDKGYRSQFREEEPSDDSRLPDNQSVMEGEVGSSSSSMLADDVVFDRYLSEANNLLKQAKECIKGKHDEEHAEIILYKSAKLLAKALAMKPMSLLAVGLLGNTYLLHGELKLKISRELRTLLSRKYPISVDSRGNTLKGLDEQVPNKDKIASALIHVCEECEELLVEAGRKYRLALSIDGNDVRALYNWGLALSFRAQLISDIGPEAAFDADKVFLAAIDKFDAMMSKGNVYAPDALYRWGVVLQQRSRLRPRNSKEKVKLLMQAKRLYEDALNMEFDNLQVREAISSCVAELNHRHF</sequence>
<keyword evidence="2" id="KW-0472">Membrane</keyword>
<name>B9RZ72_RICCO</name>
<feature type="transmembrane region" description="Helical" evidence="2">
    <location>
        <begin position="126"/>
        <end position="144"/>
    </location>
</feature>
<feature type="region of interest" description="Disordered" evidence="1">
    <location>
        <begin position="279"/>
        <end position="303"/>
    </location>
</feature>
<dbReference type="SUPFAM" id="SSF48452">
    <property type="entry name" value="TPR-like"/>
    <property type="match status" value="1"/>
</dbReference>
<dbReference type="PANTHER" id="PTHR36888:SF2">
    <property type="entry name" value="TETRATRICOPEPTIDE REPEAT (TPR)-LIKE SUPERFAMILY PROTEIN"/>
    <property type="match status" value="1"/>
</dbReference>
<dbReference type="Proteomes" id="UP000008311">
    <property type="component" value="Unassembled WGS sequence"/>
</dbReference>
<reference evidence="4" key="1">
    <citation type="journal article" date="2010" name="Nat. Biotechnol.">
        <title>Draft genome sequence of the oilseed species Ricinus communis.</title>
        <authorList>
            <person name="Chan A.P."/>
            <person name="Crabtree J."/>
            <person name="Zhao Q."/>
            <person name="Lorenzi H."/>
            <person name="Orvis J."/>
            <person name="Puiu D."/>
            <person name="Melake-Berhan A."/>
            <person name="Jones K.M."/>
            <person name="Redman J."/>
            <person name="Chen G."/>
            <person name="Cahoon E.B."/>
            <person name="Gedil M."/>
            <person name="Stanke M."/>
            <person name="Haas B.J."/>
            <person name="Wortman J.R."/>
            <person name="Fraser-Liggett C.M."/>
            <person name="Ravel J."/>
            <person name="Rabinowicz P.D."/>
        </authorList>
    </citation>
    <scope>NUCLEOTIDE SEQUENCE [LARGE SCALE GENOMIC DNA]</scope>
    <source>
        <strain evidence="4">cv. Hale</strain>
    </source>
</reference>
<dbReference type="eggNOG" id="ENOG502QVKT">
    <property type="taxonomic scope" value="Eukaryota"/>
</dbReference>
<evidence type="ECO:0000313" key="4">
    <source>
        <dbReference type="Proteomes" id="UP000008311"/>
    </source>
</evidence>
<feature type="transmembrane region" description="Helical" evidence="2">
    <location>
        <begin position="103"/>
        <end position="120"/>
    </location>
</feature>
<dbReference type="InterPro" id="IPR011990">
    <property type="entry name" value="TPR-like_helical_dom_sf"/>
</dbReference>
<protein>
    <submittedName>
        <fullName evidence="3">Uncharacterized protein</fullName>
    </submittedName>
</protein>
<accession>B9RZ72</accession>
<dbReference type="EMBL" id="EQ973834">
    <property type="protein sequence ID" value="EEF43252.1"/>
    <property type="molecule type" value="Genomic_DNA"/>
</dbReference>
<dbReference type="AlphaFoldDB" id="B9RZ72"/>
<feature type="region of interest" description="Disordered" evidence="1">
    <location>
        <begin position="443"/>
        <end position="490"/>
    </location>
</feature>
<proteinExistence type="predicted"/>
<evidence type="ECO:0000256" key="1">
    <source>
        <dbReference type="SAM" id="MobiDB-lite"/>
    </source>
</evidence>
<feature type="compositionally biased region" description="Low complexity" evidence="1">
    <location>
        <begin position="481"/>
        <end position="490"/>
    </location>
</feature>
<feature type="compositionally biased region" description="Polar residues" evidence="1">
    <location>
        <begin position="292"/>
        <end position="303"/>
    </location>
</feature>